<dbReference type="CDD" id="cd00732">
    <property type="entry name" value="CheW"/>
    <property type="match status" value="1"/>
</dbReference>
<evidence type="ECO:0000256" key="4">
    <source>
        <dbReference type="ARBA" id="ARBA00022500"/>
    </source>
</evidence>
<keyword evidence="3" id="KW-0963">Cytoplasm</keyword>
<dbReference type="InterPro" id="IPR039315">
    <property type="entry name" value="CheW"/>
</dbReference>
<dbReference type="AlphaFoldDB" id="A0A6M1T8I4"/>
<dbReference type="SMART" id="SM00260">
    <property type="entry name" value="CheW"/>
    <property type="match status" value="1"/>
</dbReference>
<dbReference type="EMBL" id="JAALLS010000003">
    <property type="protein sequence ID" value="NGP87414.1"/>
    <property type="molecule type" value="Genomic_DNA"/>
</dbReference>
<dbReference type="Gene3D" id="2.40.50.180">
    <property type="entry name" value="CheA-289, Domain 4"/>
    <property type="match status" value="1"/>
</dbReference>
<dbReference type="GO" id="GO:0007165">
    <property type="term" value="P:signal transduction"/>
    <property type="evidence" value="ECO:0007669"/>
    <property type="project" value="InterPro"/>
</dbReference>
<keyword evidence="4" id="KW-0145">Chemotaxis</keyword>
<dbReference type="InterPro" id="IPR002545">
    <property type="entry name" value="CheW-lke_dom"/>
</dbReference>
<dbReference type="InterPro" id="IPR036061">
    <property type="entry name" value="CheW-like_dom_sf"/>
</dbReference>
<name>A0A6M1T8I4_9BACT</name>
<organism evidence="6 7">
    <name type="scientific">Fodinibius halophilus</name>
    <dbReference type="NCBI Taxonomy" id="1736908"/>
    <lineage>
        <taxon>Bacteria</taxon>
        <taxon>Pseudomonadati</taxon>
        <taxon>Balneolota</taxon>
        <taxon>Balneolia</taxon>
        <taxon>Balneolales</taxon>
        <taxon>Balneolaceae</taxon>
        <taxon>Fodinibius</taxon>
    </lineage>
</organism>
<dbReference type="GO" id="GO:0005829">
    <property type="term" value="C:cytosol"/>
    <property type="evidence" value="ECO:0007669"/>
    <property type="project" value="TreeGrafter"/>
</dbReference>
<reference evidence="6 7" key="1">
    <citation type="submission" date="2020-02" db="EMBL/GenBank/DDBJ databases">
        <title>Aliifodinibius halophilus 2W32, complete genome.</title>
        <authorList>
            <person name="Li Y."/>
            <person name="Wu S."/>
        </authorList>
    </citation>
    <scope>NUCLEOTIDE SEQUENCE [LARGE SCALE GENOMIC DNA]</scope>
    <source>
        <strain evidence="6 7">2W32</strain>
    </source>
</reference>
<evidence type="ECO:0000259" key="5">
    <source>
        <dbReference type="PROSITE" id="PS50851"/>
    </source>
</evidence>
<evidence type="ECO:0000313" key="6">
    <source>
        <dbReference type="EMBL" id="NGP87414.1"/>
    </source>
</evidence>
<evidence type="ECO:0000313" key="7">
    <source>
        <dbReference type="Proteomes" id="UP000479132"/>
    </source>
</evidence>
<dbReference type="FunFam" id="2.40.50.180:FF:000002">
    <property type="entry name" value="Chemotaxis protein CheW"/>
    <property type="match status" value="1"/>
</dbReference>
<protein>
    <recommendedName>
        <fullName evidence="2">Chemotaxis protein CheW</fullName>
    </recommendedName>
</protein>
<dbReference type="RefSeq" id="WP_165266149.1">
    <property type="nucleotide sequence ID" value="NZ_JAALLS010000003.1"/>
</dbReference>
<proteinExistence type="predicted"/>
<sequence>MSETTTEQVEQQESDAKIKGGKFLTFFLGEEEYAIEILKVQEIIGLMSITPVPKMPSYIRGVLNLRGKIVPVMNLRTRFGLNEIEDTDETCIIVIQDEEYLMGVLVDKVSEVVDIETGNIEDVPSVGTGEQSEYLAGIGKINESVKMIIEVHKVLFDVPQAVLSSSGEQSEATVEQD</sequence>
<evidence type="ECO:0000256" key="2">
    <source>
        <dbReference type="ARBA" id="ARBA00021483"/>
    </source>
</evidence>
<keyword evidence="7" id="KW-1185">Reference proteome</keyword>
<accession>A0A6M1T8I4</accession>
<comment type="subcellular location">
    <subcellularLocation>
        <location evidence="1">Cytoplasm</location>
    </subcellularLocation>
</comment>
<dbReference type="PROSITE" id="PS50851">
    <property type="entry name" value="CHEW"/>
    <property type="match status" value="1"/>
</dbReference>
<dbReference type="SUPFAM" id="SSF50341">
    <property type="entry name" value="CheW-like"/>
    <property type="match status" value="1"/>
</dbReference>
<dbReference type="PANTHER" id="PTHR22617:SF23">
    <property type="entry name" value="CHEMOTAXIS PROTEIN CHEW"/>
    <property type="match status" value="1"/>
</dbReference>
<dbReference type="PANTHER" id="PTHR22617">
    <property type="entry name" value="CHEMOTAXIS SENSOR HISTIDINE KINASE-RELATED"/>
    <property type="match status" value="1"/>
</dbReference>
<gene>
    <name evidence="6" type="ORF">G3569_03525</name>
</gene>
<dbReference type="Gene3D" id="2.30.30.40">
    <property type="entry name" value="SH3 Domains"/>
    <property type="match status" value="1"/>
</dbReference>
<evidence type="ECO:0000256" key="1">
    <source>
        <dbReference type="ARBA" id="ARBA00004496"/>
    </source>
</evidence>
<dbReference type="Pfam" id="PF01584">
    <property type="entry name" value="CheW"/>
    <property type="match status" value="1"/>
</dbReference>
<evidence type="ECO:0000256" key="3">
    <source>
        <dbReference type="ARBA" id="ARBA00022490"/>
    </source>
</evidence>
<feature type="domain" description="CheW-like" evidence="5">
    <location>
        <begin position="20"/>
        <end position="160"/>
    </location>
</feature>
<comment type="caution">
    <text evidence="6">The sequence shown here is derived from an EMBL/GenBank/DDBJ whole genome shotgun (WGS) entry which is preliminary data.</text>
</comment>
<dbReference type="GO" id="GO:0006935">
    <property type="term" value="P:chemotaxis"/>
    <property type="evidence" value="ECO:0007669"/>
    <property type="project" value="UniProtKB-KW"/>
</dbReference>
<dbReference type="Proteomes" id="UP000479132">
    <property type="component" value="Unassembled WGS sequence"/>
</dbReference>